<keyword evidence="2" id="KW-1185">Reference proteome</keyword>
<dbReference type="AlphaFoldDB" id="A0A1I0LVS5"/>
<evidence type="ECO:0000313" key="2">
    <source>
        <dbReference type="Proteomes" id="UP000199361"/>
    </source>
</evidence>
<dbReference type="EMBL" id="FOHX01000027">
    <property type="protein sequence ID" value="SEU46810.1"/>
    <property type="molecule type" value="Genomic_DNA"/>
</dbReference>
<sequence>MTAFITDPADVHAQRAWRGFDRITAADEIGYESSTVAAPGWLQSEFRTRCGTGCCYAGHVALDNGGVWVVEITPNGEMVIDGTPVTKHDDQELPWALWEYMLAEPDDPESAIETVRGKRVVHVSTRAERLLGLPLGLAHCFFASGNGRFTLERLITDRFGPRNTVGGTDNEGV</sequence>
<name>A0A1I0LVS5_9ACTN</name>
<proteinExistence type="predicted"/>
<dbReference type="STRING" id="568860.SAMN05421811_127148"/>
<evidence type="ECO:0000313" key="1">
    <source>
        <dbReference type="EMBL" id="SEU46810.1"/>
    </source>
</evidence>
<protein>
    <submittedName>
        <fullName evidence="1">Uncharacterized protein</fullName>
    </submittedName>
</protein>
<organism evidence="1 2">
    <name type="scientific">Nonomuraea wenchangensis</name>
    <dbReference type="NCBI Taxonomy" id="568860"/>
    <lineage>
        <taxon>Bacteria</taxon>
        <taxon>Bacillati</taxon>
        <taxon>Actinomycetota</taxon>
        <taxon>Actinomycetes</taxon>
        <taxon>Streptosporangiales</taxon>
        <taxon>Streptosporangiaceae</taxon>
        <taxon>Nonomuraea</taxon>
    </lineage>
</organism>
<dbReference type="RefSeq" id="WP_091094113.1">
    <property type="nucleotide sequence ID" value="NZ_FOHX01000027.1"/>
</dbReference>
<dbReference type="Proteomes" id="UP000199361">
    <property type="component" value="Unassembled WGS sequence"/>
</dbReference>
<accession>A0A1I0LVS5</accession>
<gene>
    <name evidence="1" type="ORF">SAMN05421811_127148</name>
</gene>
<reference evidence="1 2" key="1">
    <citation type="submission" date="2016-10" db="EMBL/GenBank/DDBJ databases">
        <authorList>
            <person name="de Groot N.N."/>
        </authorList>
    </citation>
    <scope>NUCLEOTIDE SEQUENCE [LARGE SCALE GENOMIC DNA]</scope>
    <source>
        <strain evidence="1 2">CGMCC 4.5598</strain>
    </source>
</reference>
<dbReference type="OrthoDB" id="3536252at2"/>